<sequence length="108" mass="12827">MLNEVMPDDIPYKIILNLSEFWVQVHNVSYSLVNLGTVRRVGNFIGEFIRYDDNQKKDKLEPYMRVRILMEVDKSLKKGTNLKKDGKSFWVDFKYERLPNFCFICGLN</sequence>
<proteinExistence type="predicted"/>
<dbReference type="Proteomes" id="UP001152523">
    <property type="component" value="Unassembled WGS sequence"/>
</dbReference>
<dbReference type="AlphaFoldDB" id="A0AAV0E7J9"/>
<dbReference type="PANTHER" id="PTHR31286:SF153">
    <property type="entry name" value="DUF4283 DOMAIN PROTEIN"/>
    <property type="match status" value="1"/>
</dbReference>
<dbReference type="Pfam" id="PF14392">
    <property type="entry name" value="zf-CCHC_4"/>
    <property type="match status" value="1"/>
</dbReference>
<evidence type="ECO:0000313" key="3">
    <source>
        <dbReference type="Proteomes" id="UP001152523"/>
    </source>
</evidence>
<dbReference type="EMBL" id="CAMAPF010000913">
    <property type="protein sequence ID" value="CAH9118931.1"/>
    <property type="molecule type" value="Genomic_DNA"/>
</dbReference>
<feature type="domain" description="Zinc knuckle CX2CX4HX4C" evidence="1">
    <location>
        <begin position="73"/>
        <end position="107"/>
    </location>
</feature>
<protein>
    <recommendedName>
        <fullName evidence="1">Zinc knuckle CX2CX4HX4C domain-containing protein</fullName>
    </recommendedName>
</protein>
<dbReference type="InterPro" id="IPR025836">
    <property type="entry name" value="Zn_knuckle_CX2CX4HX4C"/>
</dbReference>
<dbReference type="InterPro" id="IPR040256">
    <property type="entry name" value="At4g02000-like"/>
</dbReference>
<keyword evidence="3" id="KW-1185">Reference proteome</keyword>
<reference evidence="2" key="1">
    <citation type="submission" date="2022-07" db="EMBL/GenBank/DDBJ databases">
        <authorList>
            <person name="Macas J."/>
            <person name="Novak P."/>
            <person name="Neumann P."/>
        </authorList>
    </citation>
    <scope>NUCLEOTIDE SEQUENCE</scope>
</reference>
<name>A0AAV0E7J9_9ASTE</name>
<accession>A0AAV0E7J9</accession>
<comment type="caution">
    <text evidence="2">The sequence shown here is derived from an EMBL/GenBank/DDBJ whole genome shotgun (WGS) entry which is preliminary data.</text>
</comment>
<evidence type="ECO:0000259" key="1">
    <source>
        <dbReference type="Pfam" id="PF14392"/>
    </source>
</evidence>
<gene>
    <name evidence="2" type="ORF">CEPIT_LOCUS22445</name>
</gene>
<organism evidence="2 3">
    <name type="scientific">Cuscuta epithymum</name>
    <dbReference type="NCBI Taxonomy" id="186058"/>
    <lineage>
        <taxon>Eukaryota</taxon>
        <taxon>Viridiplantae</taxon>
        <taxon>Streptophyta</taxon>
        <taxon>Embryophyta</taxon>
        <taxon>Tracheophyta</taxon>
        <taxon>Spermatophyta</taxon>
        <taxon>Magnoliopsida</taxon>
        <taxon>eudicotyledons</taxon>
        <taxon>Gunneridae</taxon>
        <taxon>Pentapetalae</taxon>
        <taxon>asterids</taxon>
        <taxon>lamiids</taxon>
        <taxon>Solanales</taxon>
        <taxon>Convolvulaceae</taxon>
        <taxon>Cuscuteae</taxon>
        <taxon>Cuscuta</taxon>
        <taxon>Cuscuta subgen. Cuscuta</taxon>
    </lineage>
</organism>
<dbReference type="PANTHER" id="PTHR31286">
    <property type="entry name" value="GLYCINE-RICH CELL WALL STRUCTURAL PROTEIN 1.8-LIKE"/>
    <property type="match status" value="1"/>
</dbReference>
<evidence type="ECO:0000313" key="2">
    <source>
        <dbReference type="EMBL" id="CAH9118931.1"/>
    </source>
</evidence>